<evidence type="ECO:0000313" key="6">
    <source>
        <dbReference type="EMBL" id="GGB46845.1"/>
    </source>
</evidence>
<dbReference type="Proteomes" id="UP000603352">
    <property type="component" value="Unassembled WGS sequence"/>
</dbReference>
<feature type="domain" description="Solute-binding protein family 5" evidence="5">
    <location>
        <begin position="73"/>
        <end position="404"/>
    </location>
</feature>
<evidence type="ECO:0000259" key="5">
    <source>
        <dbReference type="Pfam" id="PF00496"/>
    </source>
</evidence>
<dbReference type="Pfam" id="PF00496">
    <property type="entry name" value="SBP_bac_5"/>
    <property type="match status" value="1"/>
</dbReference>
<evidence type="ECO:0000313" key="7">
    <source>
        <dbReference type="Proteomes" id="UP000603352"/>
    </source>
</evidence>
<gene>
    <name evidence="6" type="ORF">GCM10011505_29950</name>
</gene>
<proteinExistence type="inferred from homology"/>
<comment type="caution">
    <text evidence="6">The sequence shown here is derived from an EMBL/GenBank/DDBJ whole genome shotgun (WGS) entry which is preliminary data.</text>
</comment>
<dbReference type="CDD" id="cd08494">
    <property type="entry name" value="PBP2_NikA_DppA_OppA_like_6"/>
    <property type="match status" value="1"/>
</dbReference>
<keyword evidence="3 4" id="KW-0732">Signal</keyword>
<dbReference type="PANTHER" id="PTHR30290">
    <property type="entry name" value="PERIPLASMIC BINDING COMPONENT OF ABC TRANSPORTER"/>
    <property type="match status" value="1"/>
</dbReference>
<dbReference type="PIRSF" id="PIRSF002741">
    <property type="entry name" value="MppA"/>
    <property type="match status" value="1"/>
</dbReference>
<evidence type="ECO:0000256" key="2">
    <source>
        <dbReference type="ARBA" id="ARBA00005695"/>
    </source>
</evidence>
<dbReference type="InterPro" id="IPR030678">
    <property type="entry name" value="Peptide/Ni-bd"/>
</dbReference>
<dbReference type="InterPro" id="IPR000914">
    <property type="entry name" value="SBP_5_dom"/>
</dbReference>
<dbReference type="EMBL" id="BMDZ01000035">
    <property type="protein sequence ID" value="GGB46845.1"/>
    <property type="molecule type" value="Genomic_DNA"/>
</dbReference>
<comment type="similarity">
    <text evidence="2">Belongs to the bacterial solute-binding protein 5 family.</text>
</comment>
<organism evidence="6 7">
    <name type="scientific">Tistrella bauzanensis</name>
    <dbReference type="NCBI Taxonomy" id="657419"/>
    <lineage>
        <taxon>Bacteria</taxon>
        <taxon>Pseudomonadati</taxon>
        <taxon>Pseudomonadota</taxon>
        <taxon>Alphaproteobacteria</taxon>
        <taxon>Geminicoccales</taxon>
        <taxon>Geminicoccaceae</taxon>
        <taxon>Tistrella</taxon>
    </lineage>
</organism>
<name>A0ABQ1ILX6_9PROT</name>
<dbReference type="PANTHER" id="PTHR30290:SF38">
    <property type="entry name" value="D,D-DIPEPTIDE-BINDING PERIPLASMIC PROTEIN DDPA-RELATED"/>
    <property type="match status" value="1"/>
</dbReference>
<dbReference type="Gene3D" id="3.10.105.10">
    <property type="entry name" value="Dipeptide-binding Protein, Domain 3"/>
    <property type="match status" value="1"/>
</dbReference>
<sequence length="498" mass="54737">MHRRALKAAALAAFAVLGAVMSVQAAPRDTLVIGIQQEPTSLDPTADATASIDTILTRNVFETLTTADQSGAVQPLLAKSWEISPDGTVYTFKLHEGVTFTDGKPLDASVVKYAFERAMAPDSVNPTKTIFALITAIETPDPLTVVIRLKEPDAYFLSNLAMGDASIVHPDSAATNKTDPVGSGPYKVKGWVRGDRVVLERNDANRLAAQAPLREVSFRVIPDPNTAAAALFSGDIDAFPVIPAPETLEQFKQDKRFVVVSGTTEGEVILALNNAKPPFNDIRVRRAINHLLDRREIIDGAMSGYGTPIGSHFPPHNPAYVDLTGRYPHDVAKAKELLAEAGFPDGFETTLQLPPPPYARRSGEIIREQLAEGGIRVELSNVEFPFWLSEVYKKKLYDMTIIAHVSPRDLNNYIRGLDYFYGYDSADFRAMYDDFRKTVDPAAQSDKLKAMQTKLADDAVHGFLFQLAQAGVYDARLRGYWQNAPELITPLTEMSWAE</sequence>
<evidence type="ECO:0000256" key="1">
    <source>
        <dbReference type="ARBA" id="ARBA00004418"/>
    </source>
</evidence>
<reference evidence="7" key="1">
    <citation type="journal article" date="2019" name="Int. J. Syst. Evol. Microbiol.">
        <title>The Global Catalogue of Microorganisms (GCM) 10K type strain sequencing project: providing services to taxonomists for standard genome sequencing and annotation.</title>
        <authorList>
            <consortium name="The Broad Institute Genomics Platform"/>
            <consortium name="The Broad Institute Genome Sequencing Center for Infectious Disease"/>
            <person name="Wu L."/>
            <person name="Ma J."/>
        </authorList>
    </citation>
    <scope>NUCLEOTIDE SEQUENCE [LARGE SCALE GENOMIC DNA]</scope>
    <source>
        <strain evidence="7">CGMCC 1.10188</strain>
    </source>
</reference>
<accession>A0ABQ1ILX6</accession>
<dbReference type="InterPro" id="IPR039424">
    <property type="entry name" value="SBP_5"/>
</dbReference>
<protein>
    <submittedName>
        <fullName evidence="6">ABC transporter substrate-binding protein</fullName>
    </submittedName>
</protein>
<dbReference type="SUPFAM" id="SSF53850">
    <property type="entry name" value="Periplasmic binding protein-like II"/>
    <property type="match status" value="1"/>
</dbReference>
<evidence type="ECO:0000256" key="4">
    <source>
        <dbReference type="SAM" id="SignalP"/>
    </source>
</evidence>
<evidence type="ECO:0000256" key="3">
    <source>
        <dbReference type="ARBA" id="ARBA00022729"/>
    </source>
</evidence>
<dbReference type="Gene3D" id="3.40.190.10">
    <property type="entry name" value="Periplasmic binding protein-like II"/>
    <property type="match status" value="1"/>
</dbReference>
<keyword evidence="7" id="KW-1185">Reference proteome</keyword>
<feature type="signal peptide" evidence="4">
    <location>
        <begin position="1"/>
        <end position="25"/>
    </location>
</feature>
<feature type="chain" id="PRO_5046575226" evidence="4">
    <location>
        <begin position="26"/>
        <end position="498"/>
    </location>
</feature>
<comment type="subcellular location">
    <subcellularLocation>
        <location evidence="1">Periplasm</location>
    </subcellularLocation>
</comment>